<keyword evidence="10" id="KW-1185">Reference proteome</keyword>
<dbReference type="EMBL" id="JAPQFJ010000004">
    <property type="protein sequence ID" value="MCY6958122.1"/>
    <property type="molecule type" value="Genomic_DNA"/>
</dbReference>
<protein>
    <submittedName>
        <fullName evidence="9">MBOAT family protein</fullName>
    </submittedName>
</protein>
<feature type="transmembrane region" description="Helical" evidence="8">
    <location>
        <begin position="354"/>
        <end position="371"/>
    </location>
</feature>
<keyword evidence="4 8" id="KW-0812">Transmembrane</keyword>
<gene>
    <name evidence="9" type="ORF">OW729_05805</name>
</gene>
<accession>A0ABT4D760</accession>
<evidence type="ECO:0000256" key="8">
    <source>
        <dbReference type="SAM" id="Phobius"/>
    </source>
</evidence>
<dbReference type="RefSeq" id="WP_268060531.1">
    <property type="nucleotide sequence ID" value="NZ_JAPQFJ010000004.1"/>
</dbReference>
<feature type="transmembrane region" description="Helical" evidence="8">
    <location>
        <begin position="399"/>
        <end position="416"/>
    </location>
</feature>
<dbReference type="Proteomes" id="UP001144612">
    <property type="component" value="Unassembled WGS sequence"/>
</dbReference>
<dbReference type="PIRSF" id="PIRSF016636">
    <property type="entry name" value="AlgI_DltB"/>
    <property type="match status" value="1"/>
</dbReference>
<feature type="transmembrane region" description="Helical" evidence="8">
    <location>
        <begin position="437"/>
        <end position="456"/>
    </location>
</feature>
<dbReference type="PIRSF" id="PIRSF500217">
    <property type="entry name" value="AlgI"/>
    <property type="match status" value="1"/>
</dbReference>
<evidence type="ECO:0000313" key="9">
    <source>
        <dbReference type="EMBL" id="MCY6958122.1"/>
    </source>
</evidence>
<feature type="transmembrane region" description="Helical" evidence="8">
    <location>
        <begin position="116"/>
        <end position="137"/>
    </location>
</feature>
<feature type="transmembrane region" description="Helical" evidence="8">
    <location>
        <begin position="77"/>
        <end position="96"/>
    </location>
</feature>
<keyword evidence="7" id="KW-0012">Acyltransferase</keyword>
<keyword evidence="6 7" id="KW-0472">Membrane</keyword>
<dbReference type="PANTHER" id="PTHR13285">
    <property type="entry name" value="ACYLTRANSFERASE"/>
    <property type="match status" value="1"/>
</dbReference>
<comment type="subcellular location">
    <subcellularLocation>
        <location evidence="1">Cell membrane</location>
        <topology evidence="1">Multi-pass membrane protein</topology>
    </subcellularLocation>
</comment>
<feature type="transmembrane region" description="Helical" evidence="8">
    <location>
        <begin position="48"/>
        <end position="65"/>
    </location>
</feature>
<comment type="similarity">
    <text evidence="2 7">Belongs to the membrane-bound acyltransferase family.</text>
</comment>
<evidence type="ECO:0000256" key="3">
    <source>
        <dbReference type="ARBA" id="ARBA00022475"/>
    </source>
</evidence>
<dbReference type="InterPro" id="IPR051085">
    <property type="entry name" value="MB_O-acyltransferase"/>
</dbReference>
<dbReference type="PANTHER" id="PTHR13285:SF18">
    <property type="entry name" value="PROTEIN-CYSTEINE N-PALMITOYLTRANSFERASE RASP"/>
    <property type="match status" value="1"/>
</dbReference>
<keyword evidence="3 7" id="KW-1003">Cell membrane</keyword>
<feature type="transmembrane region" description="Helical" evidence="8">
    <location>
        <begin position="6"/>
        <end position="21"/>
    </location>
</feature>
<keyword evidence="5 8" id="KW-1133">Transmembrane helix</keyword>
<dbReference type="Pfam" id="PF03062">
    <property type="entry name" value="MBOAT"/>
    <property type="match status" value="1"/>
</dbReference>
<proteinExistence type="inferred from homology"/>
<feature type="transmembrane region" description="Helical" evidence="8">
    <location>
        <begin position="221"/>
        <end position="239"/>
    </location>
</feature>
<dbReference type="InterPro" id="IPR004299">
    <property type="entry name" value="MBOAT_fam"/>
</dbReference>
<dbReference type="InterPro" id="IPR028362">
    <property type="entry name" value="AlgI"/>
</dbReference>
<evidence type="ECO:0000256" key="4">
    <source>
        <dbReference type="ARBA" id="ARBA00022692"/>
    </source>
</evidence>
<evidence type="ECO:0000256" key="1">
    <source>
        <dbReference type="ARBA" id="ARBA00004651"/>
    </source>
</evidence>
<comment type="caution">
    <text evidence="9">The sequence shown here is derived from an EMBL/GenBank/DDBJ whole genome shotgun (WGS) entry which is preliminary data.</text>
</comment>
<organism evidence="9 10">
    <name type="scientific">Clostridium brassicae</name>
    <dbReference type="NCBI Taxonomy" id="2999072"/>
    <lineage>
        <taxon>Bacteria</taxon>
        <taxon>Bacillati</taxon>
        <taxon>Bacillota</taxon>
        <taxon>Clostridia</taxon>
        <taxon>Eubacteriales</taxon>
        <taxon>Clostridiaceae</taxon>
        <taxon>Clostridium</taxon>
    </lineage>
</organism>
<evidence type="ECO:0000256" key="7">
    <source>
        <dbReference type="PIRNR" id="PIRNR016636"/>
    </source>
</evidence>
<evidence type="ECO:0000256" key="5">
    <source>
        <dbReference type="ARBA" id="ARBA00022989"/>
    </source>
</evidence>
<evidence type="ECO:0000256" key="2">
    <source>
        <dbReference type="ARBA" id="ARBA00010323"/>
    </source>
</evidence>
<dbReference type="InterPro" id="IPR024194">
    <property type="entry name" value="Ac/AlaTfrase_AlgI/DltB"/>
</dbReference>
<sequence length="468" mass="54733">MVFSSLIFIFLFLPITIGMYYMAPRFLRNFILFLTSLIFYAWGEPVYILIMLFSTVFDYINALLIERYRHKKLIPKLVFINSIIVNLGILSFFKYYNFLIGNINDLFGLSIASQNLPLPVGISFYTFQTMSYVIDVYRNKVEVQKNIICFGTYVTMFPQLVAGPIVKYGDISKQINKRKESFDKFGEGVELFIIGLSKKVILANNIGILWDSVKATQISQLSILSAWLGIIAFTFQIYFDFSGYSDMALGLGKMFGFDLMVNFNYPYISKSVTEFWRRWHISLGSWFREYVYIPLGGNKKGSLKQYRNLFIVWFLTGLWHGSNWSFIFWGLYFGVLVTIEKIFLLKWLNKAPKFISRIYTMIIVIVGWAIFDIENMRKCGNFIKTMFGLNRNVLLDKQSLYYLSSNIILFIILVICSTPMPKKIIYSMRKRFKFTNTIVVSMINILLVFTATAYLVNESYNPFLYFRF</sequence>
<name>A0ABT4D760_9CLOT</name>
<evidence type="ECO:0000313" key="10">
    <source>
        <dbReference type="Proteomes" id="UP001144612"/>
    </source>
</evidence>
<keyword evidence="7" id="KW-0808">Transferase</keyword>
<feature type="transmembrane region" description="Helical" evidence="8">
    <location>
        <begin position="310"/>
        <end position="333"/>
    </location>
</feature>
<reference evidence="9" key="1">
    <citation type="submission" date="2022-12" db="EMBL/GenBank/DDBJ databases">
        <title>Clostridium sp. nov., isolated from industrial wastewater.</title>
        <authorList>
            <person name="Jiayan W."/>
        </authorList>
    </citation>
    <scope>NUCLEOTIDE SEQUENCE</scope>
    <source>
        <strain evidence="9">ZC22-4</strain>
    </source>
</reference>
<evidence type="ECO:0000256" key="6">
    <source>
        <dbReference type="ARBA" id="ARBA00023136"/>
    </source>
</evidence>